<dbReference type="InterPro" id="IPR011010">
    <property type="entry name" value="DNA_brk_join_enz"/>
</dbReference>
<dbReference type="Gene3D" id="1.10.150.130">
    <property type="match status" value="1"/>
</dbReference>
<dbReference type="PROSITE" id="PS51898">
    <property type="entry name" value="TYR_RECOMBINASE"/>
    <property type="match status" value="1"/>
</dbReference>
<keyword evidence="7" id="KW-1185">Reference proteome</keyword>
<dbReference type="AlphaFoldDB" id="A0A4Q2T3A3"/>
<dbReference type="GO" id="GO:0003677">
    <property type="term" value="F:DNA binding"/>
    <property type="evidence" value="ECO:0007669"/>
    <property type="project" value="UniProtKB-UniRule"/>
</dbReference>
<dbReference type="PANTHER" id="PTHR34605:SF3">
    <property type="entry name" value="P CELL-TYPE AGGLUTINATION PROTEIN MAP4-LIKE-RELATED"/>
    <property type="match status" value="1"/>
</dbReference>
<dbReference type="OrthoDB" id="9815875at2"/>
<dbReference type="Proteomes" id="UP000291101">
    <property type="component" value="Unassembled WGS sequence"/>
</dbReference>
<dbReference type="Gene3D" id="1.10.443.10">
    <property type="entry name" value="Intergrase catalytic core"/>
    <property type="match status" value="1"/>
</dbReference>
<reference evidence="6 7" key="1">
    <citation type="submission" date="2019-01" db="EMBL/GenBank/DDBJ databases">
        <title>Novel species of Nocardioides.</title>
        <authorList>
            <person name="Liu Q."/>
            <person name="X Y.-H."/>
        </authorList>
    </citation>
    <scope>NUCLEOTIDE SEQUENCE [LARGE SCALE GENOMIC DNA]</scope>
    <source>
        <strain evidence="6 7">HLT2-9</strain>
    </source>
</reference>
<dbReference type="PANTHER" id="PTHR34605">
    <property type="entry name" value="PHAGE_INTEGRASE DOMAIN-CONTAINING PROTEIN"/>
    <property type="match status" value="1"/>
</dbReference>
<keyword evidence="1 3" id="KW-0238">DNA-binding</keyword>
<dbReference type="InterPro" id="IPR044068">
    <property type="entry name" value="CB"/>
</dbReference>
<keyword evidence="2" id="KW-0233">DNA recombination</keyword>
<name>A0A4Q2T3A3_9ACTN</name>
<gene>
    <name evidence="6" type="ORF">EUA94_07350</name>
</gene>
<evidence type="ECO:0000259" key="4">
    <source>
        <dbReference type="PROSITE" id="PS51898"/>
    </source>
</evidence>
<dbReference type="GO" id="GO:0006310">
    <property type="term" value="P:DNA recombination"/>
    <property type="evidence" value="ECO:0007669"/>
    <property type="project" value="UniProtKB-KW"/>
</dbReference>
<dbReference type="InterPro" id="IPR013762">
    <property type="entry name" value="Integrase-like_cat_sf"/>
</dbReference>
<dbReference type="SUPFAM" id="SSF56349">
    <property type="entry name" value="DNA breaking-rejoining enzymes"/>
    <property type="match status" value="1"/>
</dbReference>
<evidence type="ECO:0000259" key="5">
    <source>
        <dbReference type="PROSITE" id="PS51900"/>
    </source>
</evidence>
<evidence type="ECO:0000313" key="7">
    <source>
        <dbReference type="Proteomes" id="UP000291101"/>
    </source>
</evidence>
<feature type="domain" description="Tyr recombinase" evidence="4">
    <location>
        <begin position="124"/>
        <end position="319"/>
    </location>
</feature>
<accession>A0A4Q2T3A3</accession>
<dbReference type="GO" id="GO:0015074">
    <property type="term" value="P:DNA integration"/>
    <property type="evidence" value="ECO:0007669"/>
    <property type="project" value="InterPro"/>
</dbReference>
<evidence type="ECO:0000256" key="2">
    <source>
        <dbReference type="ARBA" id="ARBA00023172"/>
    </source>
</evidence>
<dbReference type="EMBL" id="SDWV01000006">
    <property type="protein sequence ID" value="RYC12481.1"/>
    <property type="molecule type" value="Genomic_DNA"/>
</dbReference>
<evidence type="ECO:0000313" key="6">
    <source>
        <dbReference type="EMBL" id="RYC12481.1"/>
    </source>
</evidence>
<evidence type="ECO:0000256" key="3">
    <source>
        <dbReference type="PROSITE-ProRule" id="PRU01248"/>
    </source>
</evidence>
<sequence>MPAGRPPGSDDLTLPRSAERLMERASAYAAATRSPATLKAYASDWAHFEEWTGRHGASALPAEPVAVAMYVTDLATTHKPGTLTRRLAAISVMHQRHGLTSPTVDPRVREILRGVRRTEGVAARRASPLGLGELRRMIAHLPDTTAGSRDRAILLVGFAGALRRSELVALRVDDVEWRDEGAVLHIRRSKADQEAAGREVALPRGKDEQSCPVDALRSWLAEGDISRGQLFRSVDRHGNVGEQLSDRAIVLVIRRAATAAGLDPDKYSGHSLRAGFATTAAAHGASERRIAVQTGHRSMEVLRGYIRHATVFTDNAVNDLGL</sequence>
<dbReference type="InterPro" id="IPR002104">
    <property type="entry name" value="Integrase_catalytic"/>
</dbReference>
<dbReference type="SUPFAM" id="SSF47823">
    <property type="entry name" value="lambda integrase-like, N-terminal domain"/>
    <property type="match status" value="1"/>
</dbReference>
<comment type="caution">
    <text evidence="6">The sequence shown here is derived from an EMBL/GenBank/DDBJ whole genome shotgun (WGS) entry which is preliminary data.</text>
</comment>
<feature type="domain" description="Core-binding (CB)" evidence="5">
    <location>
        <begin position="12"/>
        <end position="98"/>
    </location>
</feature>
<dbReference type="Pfam" id="PF00589">
    <property type="entry name" value="Phage_integrase"/>
    <property type="match status" value="1"/>
</dbReference>
<dbReference type="PROSITE" id="PS51900">
    <property type="entry name" value="CB"/>
    <property type="match status" value="1"/>
</dbReference>
<proteinExistence type="predicted"/>
<dbReference type="InterPro" id="IPR052925">
    <property type="entry name" value="Phage_Integrase-like_Recomb"/>
</dbReference>
<dbReference type="CDD" id="cd00799">
    <property type="entry name" value="INT_Cre_C"/>
    <property type="match status" value="1"/>
</dbReference>
<protein>
    <submittedName>
        <fullName evidence="6">Site-specific integrase</fullName>
    </submittedName>
</protein>
<evidence type="ECO:0000256" key="1">
    <source>
        <dbReference type="ARBA" id="ARBA00023125"/>
    </source>
</evidence>
<dbReference type="InterPro" id="IPR010998">
    <property type="entry name" value="Integrase_recombinase_N"/>
</dbReference>
<organism evidence="6 7">
    <name type="scientific">Nocardioides zhouii</name>
    <dbReference type="NCBI Taxonomy" id="1168729"/>
    <lineage>
        <taxon>Bacteria</taxon>
        <taxon>Bacillati</taxon>
        <taxon>Actinomycetota</taxon>
        <taxon>Actinomycetes</taxon>
        <taxon>Propionibacteriales</taxon>
        <taxon>Nocardioidaceae</taxon>
        <taxon>Nocardioides</taxon>
    </lineage>
</organism>